<reference evidence="2" key="1">
    <citation type="submission" date="2022-11" db="UniProtKB">
        <authorList>
            <consortium name="WormBaseParasite"/>
        </authorList>
    </citation>
    <scope>IDENTIFICATION</scope>
</reference>
<sequence length="53" mass="5973">NSVHVIDIEENETLLKIDGTSQFDVTAVVHPLTYMNKILLGSADCFEWVECAY</sequence>
<evidence type="ECO:0000313" key="2">
    <source>
        <dbReference type="WBParaSite" id="ACRNAN_scaffold27318.g31315.t1"/>
    </source>
</evidence>
<dbReference type="Gene3D" id="2.130.10.10">
    <property type="entry name" value="YVTN repeat-like/Quinoprotein amine dehydrogenase"/>
    <property type="match status" value="1"/>
</dbReference>
<evidence type="ECO:0000313" key="1">
    <source>
        <dbReference type="Proteomes" id="UP000887540"/>
    </source>
</evidence>
<dbReference type="Proteomes" id="UP000887540">
    <property type="component" value="Unplaced"/>
</dbReference>
<dbReference type="InterPro" id="IPR015943">
    <property type="entry name" value="WD40/YVTN_repeat-like_dom_sf"/>
</dbReference>
<accession>A0A914DIU1</accession>
<proteinExistence type="predicted"/>
<protein>
    <submittedName>
        <fullName evidence="2">Uncharacterized protein</fullName>
    </submittedName>
</protein>
<keyword evidence="1" id="KW-1185">Reference proteome</keyword>
<name>A0A914DIU1_9BILA</name>
<dbReference type="AlphaFoldDB" id="A0A914DIU1"/>
<dbReference type="WBParaSite" id="ACRNAN_scaffold27318.g31315.t1">
    <property type="protein sequence ID" value="ACRNAN_scaffold27318.g31315.t1"/>
    <property type="gene ID" value="ACRNAN_scaffold27318.g31315"/>
</dbReference>
<organism evidence="1 2">
    <name type="scientific">Acrobeloides nanus</name>
    <dbReference type="NCBI Taxonomy" id="290746"/>
    <lineage>
        <taxon>Eukaryota</taxon>
        <taxon>Metazoa</taxon>
        <taxon>Ecdysozoa</taxon>
        <taxon>Nematoda</taxon>
        <taxon>Chromadorea</taxon>
        <taxon>Rhabditida</taxon>
        <taxon>Tylenchina</taxon>
        <taxon>Cephalobomorpha</taxon>
        <taxon>Cephaloboidea</taxon>
        <taxon>Cephalobidae</taxon>
        <taxon>Acrobeloides</taxon>
    </lineage>
</organism>